<evidence type="ECO:0000313" key="7">
    <source>
        <dbReference type="EMBL" id="KAJ8948946.1"/>
    </source>
</evidence>
<keyword evidence="8" id="KW-1185">Reference proteome</keyword>
<evidence type="ECO:0000256" key="3">
    <source>
        <dbReference type="ARBA" id="ARBA00023015"/>
    </source>
</evidence>
<comment type="function">
    <text evidence="5">Involved in transvection phenomena (= synapsis-dependent gene expression), where the synaptic pairing of chromosomes carrying genes with which zeste interacts influences the expression of these genes. Zeste binds to DNA and stimulates transcription from a nearby promoter.</text>
</comment>
<dbReference type="Pfam" id="PF13873">
    <property type="entry name" value="Myb_DNA-bind_5"/>
    <property type="match status" value="1"/>
</dbReference>
<name>A0AAV8YD49_9CUCU</name>
<evidence type="ECO:0000256" key="5">
    <source>
        <dbReference type="ARBA" id="ARBA00025466"/>
    </source>
</evidence>
<reference evidence="7" key="1">
    <citation type="journal article" date="2023" name="Insect Mol. Biol.">
        <title>Genome sequencing provides insights into the evolution of gene families encoding plant cell wall-degrading enzymes in longhorned beetles.</title>
        <authorList>
            <person name="Shin N.R."/>
            <person name="Okamura Y."/>
            <person name="Kirsch R."/>
            <person name="Pauchet Y."/>
        </authorList>
    </citation>
    <scope>NUCLEOTIDE SEQUENCE</scope>
    <source>
        <strain evidence="7">AMC_N1</strain>
    </source>
</reference>
<accession>A0AAV8YD49</accession>
<gene>
    <name evidence="7" type="ORF">NQ318_022968</name>
</gene>
<evidence type="ECO:0000259" key="6">
    <source>
        <dbReference type="Pfam" id="PF13873"/>
    </source>
</evidence>
<feature type="domain" description="Myb/SANT-like DNA-binding" evidence="6">
    <location>
        <begin position="6"/>
        <end position="44"/>
    </location>
</feature>
<comment type="caution">
    <text evidence="7">The sequence shown here is derived from an EMBL/GenBank/DDBJ whole genome shotgun (WGS) entry which is preliminary data.</text>
</comment>
<evidence type="ECO:0000256" key="2">
    <source>
        <dbReference type="ARBA" id="ARBA00016807"/>
    </source>
</evidence>
<protein>
    <recommendedName>
        <fullName evidence="2">Regulatory protein zeste</fullName>
    </recommendedName>
</protein>
<comment type="subunit">
    <text evidence="1">Self-associates forming complexes of several hundred monomers.</text>
</comment>
<keyword evidence="4" id="KW-0804">Transcription</keyword>
<dbReference type="Proteomes" id="UP001162162">
    <property type="component" value="Unassembled WGS sequence"/>
</dbReference>
<keyword evidence="3" id="KW-0805">Transcription regulation</keyword>
<sequence length="113" mass="12587">MNSFKRAANFNNGEEALLVSLVNKYKEKIECRKTDMMTNAAKMETSLMRLIVHQGNKKKFAEEKCSLFGIGGGPPEVIDITPIDQQIKDILGVRIEGLTSELDDDAMSPIIEI</sequence>
<dbReference type="EMBL" id="JAPWTK010000126">
    <property type="protein sequence ID" value="KAJ8948946.1"/>
    <property type="molecule type" value="Genomic_DNA"/>
</dbReference>
<dbReference type="AlphaFoldDB" id="A0AAV8YD49"/>
<organism evidence="7 8">
    <name type="scientific">Aromia moschata</name>
    <dbReference type="NCBI Taxonomy" id="1265417"/>
    <lineage>
        <taxon>Eukaryota</taxon>
        <taxon>Metazoa</taxon>
        <taxon>Ecdysozoa</taxon>
        <taxon>Arthropoda</taxon>
        <taxon>Hexapoda</taxon>
        <taxon>Insecta</taxon>
        <taxon>Pterygota</taxon>
        <taxon>Neoptera</taxon>
        <taxon>Endopterygota</taxon>
        <taxon>Coleoptera</taxon>
        <taxon>Polyphaga</taxon>
        <taxon>Cucujiformia</taxon>
        <taxon>Chrysomeloidea</taxon>
        <taxon>Cerambycidae</taxon>
        <taxon>Cerambycinae</taxon>
        <taxon>Callichromatini</taxon>
        <taxon>Aromia</taxon>
    </lineage>
</organism>
<evidence type="ECO:0000256" key="4">
    <source>
        <dbReference type="ARBA" id="ARBA00023163"/>
    </source>
</evidence>
<dbReference type="InterPro" id="IPR028002">
    <property type="entry name" value="Myb_DNA-bind_5"/>
</dbReference>
<evidence type="ECO:0000313" key="8">
    <source>
        <dbReference type="Proteomes" id="UP001162162"/>
    </source>
</evidence>
<proteinExistence type="predicted"/>
<evidence type="ECO:0000256" key="1">
    <source>
        <dbReference type="ARBA" id="ARBA00011764"/>
    </source>
</evidence>